<evidence type="ECO:0000256" key="5">
    <source>
        <dbReference type="ARBA" id="ARBA00022692"/>
    </source>
</evidence>
<dbReference type="GO" id="GO:0097347">
    <property type="term" value="C:TAM protein secretion complex"/>
    <property type="evidence" value="ECO:0007669"/>
    <property type="project" value="TreeGrafter"/>
</dbReference>
<keyword evidence="7" id="KW-0472">Membrane</keyword>
<evidence type="ECO:0000256" key="7">
    <source>
        <dbReference type="ARBA" id="ARBA00023136"/>
    </source>
</evidence>
<evidence type="ECO:0000256" key="3">
    <source>
        <dbReference type="ARBA" id="ARBA00015419"/>
    </source>
</evidence>
<evidence type="ECO:0000256" key="4">
    <source>
        <dbReference type="ARBA" id="ARBA00022452"/>
    </source>
</evidence>
<evidence type="ECO:0000313" key="15">
    <source>
        <dbReference type="EMBL" id="SHE50449.1"/>
    </source>
</evidence>
<dbReference type="Gene3D" id="3.10.20.310">
    <property type="entry name" value="membrane protein fhac"/>
    <property type="match status" value="3"/>
</dbReference>
<evidence type="ECO:0000313" key="16">
    <source>
        <dbReference type="Proteomes" id="UP000242857"/>
    </source>
</evidence>
<feature type="region of interest" description="Disordered" evidence="11">
    <location>
        <begin position="93"/>
        <end position="122"/>
    </location>
</feature>
<dbReference type="EMBL" id="FQUK01000006">
    <property type="protein sequence ID" value="SHE50449.1"/>
    <property type="molecule type" value="Genomic_DNA"/>
</dbReference>
<feature type="signal peptide" evidence="12">
    <location>
        <begin position="1"/>
        <end position="23"/>
    </location>
</feature>
<reference evidence="16" key="1">
    <citation type="submission" date="2016-11" db="EMBL/GenBank/DDBJ databases">
        <authorList>
            <person name="Varghese N."/>
            <person name="Submissions S."/>
        </authorList>
    </citation>
    <scope>NUCLEOTIDE SEQUENCE [LARGE SCALE GENOMIC DNA]</scope>
    <source>
        <strain evidence="16">DSM 14834</strain>
    </source>
</reference>
<comment type="subcellular location">
    <subcellularLocation>
        <location evidence="1">Cell outer membrane</location>
    </subcellularLocation>
</comment>
<keyword evidence="6 12" id="KW-0732">Signal</keyword>
<keyword evidence="16" id="KW-1185">Reference proteome</keyword>
<gene>
    <name evidence="15" type="ORF">SAMN02745204_00582</name>
</gene>
<dbReference type="RefSeq" id="WP_072755132.1">
    <property type="nucleotide sequence ID" value="NZ_FQUK01000006.1"/>
</dbReference>
<dbReference type="STRING" id="213588.SAMN02745204_00582"/>
<dbReference type="GO" id="GO:0009306">
    <property type="term" value="P:protein secretion"/>
    <property type="evidence" value="ECO:0007669"/>
    <property type="project" value="TreeGrafter"/>
</dbReference>
<dbReference type="PANTHER" id="PTHR12815">
    <property type="entry name" value="SORTING AND ASSEMBLY MACHINERY SAMM50 PROTEIN FAMILY MEMBER"/>
    <property type="match status" value="1"/>
</dbReference>
<evidence type="ECO:0000256" key="1">
    <source>
        <dbReference type="ARBA" id="ARBA00004442"/>
    </source>
</evidence>
<dbReference type="Pfam" id="PF01103">
    <property type="entry name" value="Omp85"/>
    <property type="match status" value="1"/>
</dbReference>
<keyword evidence="8" id="KW-0998">Cell outer membrane</keyword>
<dbReference type="InterPro" id="IPR035243">
    <property type="entry name" value="TamA_POTRA_Dom_1"/>
</dbReference>
<protein>
    <recommendedName>
        <fullName evidence="3">Translocation and assembly module subunit TamA</fullName>
    </recommendedName>
    <alternativeName>
        <fullName evidence="9">Autotransporter assembly factor TamA</fullName>
    </alternativeName>
</protein>
<evidence type="ECO:0000259" key="13">
    <source>
        <dbReference type="Pfam" id="PF01103"/>
    </source>
</evidence>
<dbReference type="Gene3D" id="2.40.160.50">
    <property type="entry name" value="membrane protein fhac: a member of the omp85/tpsb transporter family"/>
    <property type="match status" value="1"/>
</dbReference>
<feature type="compositionally biased region" description="Acidic residues" evidence="11">
    <location>
        <begin position="109"/>
        <end position="121"/>
    </location>
</feature>
<evidence type="ECO:0000256" key="6">
    <source>
        <dbReference type="ARBA" id="ARBA00022729"/>
    </source>
</evidence>
<dbReference type="PANTHER" id="PTHR12815:SF47">
    <property type="entry name" value="TRANSLOCATION AND ASSEMBLY MODULE SUBUNIT TAMA"/>
    <property type="match status" value="1"/>
</dbReference>
<evidence type="ECO:0000259" key="14">
    <source>
        <dbReference type="Pfam" id="PF17243"/>
    </source>
</evidence>
<evidence type="ECO:0000256" key="9">
    <source>
        <dbReference type="ARBA" id="ARBA00033063"/>
    </source>
</evidence>
<sequence>MPLCRARPTLFLLCCLAAMPALAAKVTRIEIRGLHDQAMEANVRSTLSLSDALGKNVRPSRLVYLLEIAPDEARQALEPFGYYDPVITLSRSDRAEPVPTGNPDALEAASEDEAGEDDAGEDGAMGITVTLTIDPGTPVRVSTEVLAVEGPGGADAGVEAALAAFRPRPGEVFDHTRYDTSKAAVEAALARHGYFAARPLQHRVEVTRASHSAAVTLRWDSGERMALGPVHFTQTPQVVVWPRLLERLVLWTPGQPYDEAQVDRLRDALQALDYFALVDVQADPAQARAGQVPIEATLTPARRSLYSAGFSYGTASGSGVSLGVERRYLNRRGHKALAQLDWAQKRKTATLQYRVPAFAWLDGWYSVSLQAGDEQTAYVDSRRLELVLGRTGQYRRHLTLSAGLHVLRERWAYLDPTLTAPAEQFGSFLYPALTADYIDVDDRLAPRRGGGLSLTLRGGSGGANTRTGFAQVHVRAQWFHGLDADSRLLLRGEVGHTFTRDVLNLAPSLRFYAGGDRSVRGYGWHELGPAVATSGGLYYTGAPNVLTASVEYERYFNGAWGAAVFVDSGNAFADRTLGLRTGVGIGVRWRSPIGPVRIDIARGLDSPQSPLGLYLNIGPDL</sequence>
<feature type="domain" description="Bacterial surface antigen (D15)" evidence="13">
    <location>
        <begin position="424"/>
        <end position="609"/>
    </location>
</feature>
<dbReference type="GO" id="GO:0009279">
    <property type="term" value="C:cell outer membrane"/>
    <property type="evidence" value="ECO:0007669"/>
    <property type="project" value="UniProtKB-SubCell"/>
</dbReference>
<name>A0A1M4U158_9GAMM</name>
<keyword evidence="4" id="KW-1134">Transmembrane beta strand</keyword>
<dbReference type="Proteomes" id="UP000242857">
    <property type="component" value="Unassembled WGS sequence"/>
</dbReference>
<evidence type="ECO:0000256" key="8">
    <source>
        <dbReference type="ARBA" id="ARBA00023237"/>
    </source>
</evidence>
<evidence type="ECO:0000256" key="2">
    <source>
        <dbReference type="ARBA" id="ARBA00010248"/>
    </source>
</evidence>
<dbReference type="AlphaFoldDB" id="A0A1M4U158"/>
<organism evidence="15 16">
    <name type="scientific">Thermomonas hydrothermalis</name>
    <dbReference type="NCBI Taxonomy" id="213588"/>
    <lineage>
        <taxon>Bacteria</taxon>
        <taxon>Pseudomonadati</taxon>
        <taxon>Pseudomonadota</taxon>
        <taxon>Gammaproteobacteria</taxon>
        <taxon>Lysobacterales</taxon>
        <taxon>Lysobacteraceae</taxon>
        <taxon>Thermomonas</taxon>
    </lineage>
</organism>
<evidence type="ECO:0000256" key="11">
    <source>
        <dbReference type="SAM" id="MobiDB-lite"/>
    </source>
</evidence>
<dbReference type="Pfam" id="PF17243">
    <property type="entry name" value="POTRA_TamA_1"/>
    <property type="match status" value="1"/>
</dbReference>
<feature type="chain" id="PRO_5012996730" description="Translocation and assembly module subunit TamA" evidence="12">
    <location>
        <begin position="24"/>
        <end position="621"/>
    </location>
</feature>
<evidence type="ECO:0000256" key="10">
    <source>
        <dbReference type="ARBA" id="ARBA00093548"/>
    </source>
</evidence>
<accession>A0A1M4U158</accession>
<dbReference type="InterPro" id="IPR000184">
    <property type="entry name" value="Bac_surfAg_D15"/>
</dbReference>
<comment type="subunit">
    <text evidence="10">Interacts with TamB to form the translocation and assembly module (TAM).</text>
</comment>
<proteinExistence type="inferred from homology"/>
<dbReference type="InterPro" id="IPR039910">
    <property type="entry name" value="D15-like"/>
</dbReference>
<evidence type="ECO:0000256" key="12">
    <source>
        <dbReference type="SAM" id="SignalP"/>
    </source>
</evidence>
<comment type="similarity">
    <text evidence="2">Belongs to the TamA family.</text>
</comment>
<feature type="domain" description="TamA POTRA" evidence="14">
    <location>
        <begin position="29"/>
        <end position="95"/>
    </location>
</feature>
<keyword evidence="5" id="KW-0812">Transmembrane</keyword>